<dbReference type="PANTHER" id="PTHR13045">
    <property type="entry name" value="5'-NUCLEOTIDASE"/>
    <property type="match status" value="1"/>
</dbReference>
<evidence type="ECO:0000256" key="3">
    <source>
        <dbReference type="ARBA" id="ARBA00012643"/>
    </source>
</evidence>
<evidence type="ECO:0000256" key="5">
    <source>
        <dbReference type="ARBA" id="ARBA00022741"/>
    </source>
</evidence>
<dbReference type="InterPro" id="IPR023214">
    <property type="entry name" value="HAD_sf"/>
</dbReference>
<dbReference type="InterPro" id="IPR036412">
    <property type="entry name" value="HAD-like_sf"/>
</dbReference>
<dbReference type="EMBL" id="JAWJWF010000004">
    <property type="protein sequence ID" value="KAK6633242.1"/>
    <property type="molecule type" value="Genomic_DNA"/>
</dbReference>
<dbReference type="Pfam" id="PF05822">
    <property type="entry name" value="UMPH-1"/>
    <property type="match status" value="1"/>
</dbReference>
<comment type="catalytic activity">
    <reaction evidence="1">
        <text>a ribonucleoside 5'-phosphate + H2O = a ribonucleoside + phosphate</text>
        <dbReference type="Rhea" id="RHEA:12484"/>
        <dbReference type="ChEBI" id="CHEBI:15377"/>
        <dbReference type="ChEBI" id="CHEBI:18254"/>
        <dbReference type="ChEBI" id="CHEBI:43474"/>
        <dbReference type="ChEBI" id="CHEBI:58043"/>
        <dbReference type="EC" id="3.1.3.5"/>
    </reaction>
</comment>
<keyword evidence="4" id="KW-0479">Metal-binding</keyword>
<name>A0ABR1B150_POLSC</name>
<evidence type="ECO:0000313" key="10">
    <source>
        <dbReference type="Proteomes" id="UP001359485"/>
    </source>
</evidence>
<evidence type="ECO:0000313" key="9">
    <source>
        <dbReference type="EMBL" id="KAK6633242.1"/>
    </source>
</evidence>
<dbReference type="EC" id="3.1.3.5" evidence="3"/>
<protein>
    <recommendedName>
        <fullName evidence="3">5'-nucleotidase</fullName>
        <ecNumber evidence="3">3.1.3.5</ecNumber>
    </recommendedName>
</protein>
<reference evidence="9 10" key="1">
    <citation type="submission" date="2023-09" db="EMBL/GenBank/DDBJ databases">
        <title>Genomes of two closely related lineages of the louse Polyplax serrata with different host specificities.</title>
        <authorList>
            <person name="Martinu J."/>
            <person name="Tarabai H."/>
            <person name="Stefka J."/>
            <person name="Hypsa V."/>
        </authorList>
    </citation>
    <scope>NUCLEOTIDE SEQUENCE [LARGE SCALE GENOMIC DNA]</scope>
    <source>
        <strain evidence="9">98ZLc_SE</strain>
    </source>
</reference>
<dbReference type="InterPro" id="IPR006434">
    <property type="entry name" value="Pyrimidine_nucleotidase_eu"/>
</dbReference>
<evidence type="ECO:0000256" key="1">
    <source>
        <dbReference type="ARBA" id="ARBA00000815"/>
    </source>
</evidence>
<keyword evidence="7" id="KW-0460">Magnesium</keyword>
<keyword evidence="6" id="KW-0378">Hydrolase</keyword>
<evidence type="ECO:0000256" key="8">
    <source>
        <dbReference type="ARBA" id="ARBA00023080"/>
    </source>
</evidence>
<comment type="caution">
    <text evidence="9">The sequence shown here is derived from an EMBL/GenBank/DDBJ whole genome shotgun (WGS) entry which is preliminary data.</text>
</comment>
<dbReference type="Gene3D" id="3.40.50.1000">
    <property type="entry name" value="HAD superfamily/HAD-like"/>
    <property type="match status" value="1"/>
</dbReference>
<evidence type="ECO:0000256" key="6">
    <source>
        <dbReference type="ARBA" id="ARBA00022801"/>
    </source>
</evidence>
<dbReference type="SFLD" id="SFLDS00003">
    <property type="entry name" value="Haloacid_Dehalogenase"/>
    <property type="match status" value="1"/>
</dbReference>
<evidence type="ECO:0000256" key="2">
    <source>
        <dbReference type="ARBA" id="ARBA00008389"/>
    </source>
</evidence>
<accession>A0ABR1B150</accession>
<dbReference type="PANTHER" id="PTHR13045:SF0">
    <property type="entry name" value="7-METHYLGUANOSINE PHOSPHATE-SPECIFIC 5'-NUCLEOTIDASE"/>
    <property type="match status" value="1"/>
</dbReference>
<dbReference type="SFLD" id="SFLDG01128">
    <property type="entry name" value="C1.4:_5'-Nucleotidase_Like"/>
    <property type="match status" value="1"/>
</dbReference>
<organism evidence="9 10">
    <name type="scientific">Polyplax serrata</name>
    <name type="common">Common mouse louse</name>
    <dbReference type="NCBI Taxonomy" id="468196"/>
    <lineage>
        <taxon>Eukaryota</taxon>
        <taxon>Metazoa</taxon>
        <taxon>Ecdysozoa</taxon>
        <taxon>Arthropoda</taxon>
        <taxon>Hexapoda</taxon>
        <taxon>Insecta</taxon>
        <taxon>Pterygota</taxon>
        <taxon>Neoptera</taxon>
        <taxon>Paraneoptera</taxon>
        <taxon>Psocodea</taxon>
        <taxon>Troctomorpha</taxon>
        <taxon>Phthiraptera</taxon>
        <taxon>Anoplura</taxon>
        <taxon>Polyplacidae</taxon>
        <taxon>Polyplax</taxon>
    </lineage>
</organism>
<gene>
    <name evidence="9" type="ORF">RUM44_003843</name>
</gene>
<evidence type="ECO:0000256" key="4">
    <source>
        <dbReference type="ARBA" id="ARBA00022723"/>
    </source>
</evidence>
<sequence>MTIGIGDIPILQRSSVRMRNPEDVFNKIDSIVSGKKETLQIITDYDFTLTKQHVNGIGTLSSFGLLSLWDQLPEGFMNKDMAIKERYYPYEVDLNMTPEEKTPYMIEWYKASENLWKGVQFNLSALIKLIAEKGPELRDGTVELCRILEKNKIPLLVLSAGLGDVLTEVLKYHGLTENDHFHIISNFFKLNQDSVVEGYGVGESGCFIHPFNKSGLGCGSYFKKMSCKQNVILMGDSLGDAKMDQGVPDINTVLKIGFLYGTERVIEKSLPSYLQCFDIVLVDDQSMDVLRAVIDLVVSQ</sequence>
<dbReference type="Gene3D" id="1.10.150.340">
    <property type="entry name" value="Pyrimidine 5'-nucleotidase (UMPH-1), N-terminal domain"/>
    <property type="match status" value="1"/>
</dbReference>
<keyword evidence="10" id="KW-1185">Reference proteome</keyword>
<evidence type="ECO:0000256" key="7">
    <source>
        <dbReference type="ARBA" id="ARBA00022842"/>
    </source>
</evidence>
<dbReference type="SUPFAM" id="SSF56784">
    <property type="entry name" value="HAD-like"/>
    <property type="match status" value="1"/>
</dbReference>
<comment type="similarity">
    <text evidence="2">Belongs to the pyrimidine 5'-nucleotidase family.</text>
</comment>
<dbReference type="Proteomes" id="UP001359485">
    <property type="component" value="Unassembled WGS sequence"/>
</dbReference>
<proteinExistence type="inferred from homology"/>
<keyword evidence="8" id="KW-0546">Nucleotide metabolism</keyword>
<keyword evidence="5" id="KW-0547">Nucleotide-binding</keyword>